<dbReference type="Gene3D" id="3.30.565.10">
    <property type="entry name" value="Histidine kinase-like ATPase, C-terminal domain"/>
    <property type="match status" value="1"/>
</dbReference>
<protein>
    <submittedName>
        <fullName evidence="3">ATP-binding protein</fullName>
    </submittedName>
</protein>
<dbReference type="InterPro" id="IPR036890">
    <property type="entry name" value="HATPase_C_sf"/>
</dbReference>
<dbReference type="PANTHER" id="PTHR35526">
    <property type="entry name" value="ANTI-SIGMA-F FACTOR RSBW-RELATED"/>
    <property type="match status" value="1"/>
</dbReference>
<dbReference type="AlphaFoldDB" id="A0A3G4VFM5"/>
<dbReference type="Proteomes" id="UP000279760">
    <property type="component" value="Chromosome 1"/>
</dbReference>
<reference evidence="3 4" key="1">
    <citation type="submission" date="2018-11" db="EMBL/GenBank/DDBJ databases">
        <title>Complete Genome Sequence of Vbrio mediterranei 117-T6: a Potential Pathogen Bacteria Isolated from the Conchocelis of Pyropia.</title>
        <authorList>
            <person name="Liu Q."/>
        </authorList>
    </citation>
    <scope>NUCLEOTIDE SEQUENCE [LARGE SCALE GENOMIC DNA]</scope>
    <source>
        <strain evidence="3 4">117-T6</strain>
    </source>
</reference>
<gene>
    <name evidence="3" type="ORF">ECB94_16855</name>
</gene>
<sequence>MGESMVDSNVFTHTYESSLITSRNVADDLKAFWSQQAVKNSVIDELELCVVELVNNAFEHAYKEREGEVIEIVSTLTDSTITVDITNFGEGMSQDDFASALEADFIEPDADDPDTWVTSGRGFIILAALVDKVELTFDDNRNTFHLIKSYDAVV</sequence>
<proteinExistence type="predicted"/>
<evidence type="ECO:0000313" key="3">
    <source>
        <dbReference type="EMBL" id="AYV22818.1"/>
    </source>
</evidence>
<dbReference type="PANTHER" id="PTHR35526:SF3">
    <property type="entry name" value="ANTI-SIGMA-F FACTOR RSBW"/>
    <property type="match status" value="1"/>
</dbReference>
<keyword evidence="3" id="KW-0067">ATP-binding</keyword>
<keyword evidence="1" id="KW-0723">Serine/threonine-protein kinase</keyword>
<evidence type="ECO:0000313" key="4">
    <source>
        <dbReference type="Proteomes" id="UP000279760"/>
    </source>
</evidence>
<dbReference type="CDD" id="cd16936">
    <property type="entry name" value="HATPase_RsbW-like"/>
    <property type="match status" value="1"/>
</dbReference>
<keyword evidence="1" id="KW-0808">Transferase</keyword>
<name>A0A3G4VFM5_9VIBR</name>
<keyword evidence="1" id="KW-0418">Kinase</keyword>
<dbReference type="SUPFAM" id="SSF55874">
    <property type="entry name" value="ATPase domain of HSP90 chaperone/DNA topoisomerase II/histidine kinase"/>
    <property type="match status" value="1"/>
</dbReference>
<dbReference type="EMBL" id="CP033577">
    <property type="protein sequence ID" value="AYV22818.1"/>
    <property type="molecule type" value="Genomic_DNA"/>
</dbReference>
<evidence type="ECO:0000256" key="1">
    <source>
        <dbReference type="ARBA" id="ARBA00022527"/>
    </source>
</evidence>
<dbReference type="GO" id="GO:0004674">
    <property type="term" value="F:protein serine/threonine kinase activity"/>
    <property type="evidence" value="ECO:0007669"/>
    <property type="project" value="UniProtKB-KW"/>
</dbReference>
<organism evidence="3 4">
    <name type="scientific">Vibrio mediterranei</name>
    <dbReference type="NCBI Taxonomy" id="689"/>
    <lineage>
        <taxon>Bacteria</taxon>
        <taxon>Pseudomonadati</taxon>
        <taxon>Pseudomonadota</taxon>
        <taxon>Gammaproteobacteria</taxon>
        <taxon>Vibrionales</taxon>
        <taxon>Vibrionaceae</taxon>
        <taxon>Vibrio</taxon>
    </lineage>
</organism>
<evidence type="ECO:0000259" key="2">
    <source>
        <dbReference type="Pfam" id="PF13581"/>
    </source>
</evidence>
<accession>A0A3G4VFM5</accession>
<dbReference type="GO" id="GO:0005524">
    <property type="term" value="F:ATP binding"/>
    <property type="evidence" value="ECO:0007669"/>
    <property type="project" value="UniProtKB-KW"/>
</dbReference>
<dbReference type="InterPro" id="IPR050267">
    <property type="entry name" value="Anti-sigma-factor_SerPK"/>
</dbReference>
<dbReference type="InterPro" id="IPR003594">
    <property type="entry name" value="HATPase_dom"/>
</dbReference>
<dbReference type="Pfam" id="PF13581">
    <property type="entry name" value="HATPase_c_2"/>
    <property type="match status" value="1"/>
</dbReference>
<feature type="domain" description="Histidine kinase/HSP90-like ATPase" evidence="2">
    <location>
        <begin position="22"/>
        <end position="146"/>
    </location>
</feature>
<keyword evidence="3" id="KW-0547">Nucleotide-binding</keyword>